<gene>
    <name evidence="2" type="ORF">SPRG_05862</name>
</gene>
<evidence type="ECO:0000256" key="1">
    <source>
        <dbReference type="SAM" id="SignalP"/>
    </source>
</evidence>
<evidence type="ECO:0000313" key="2">
    <source>
        <dbReference type="EMBL" id="KDO29327.1"/>
    </source>
</evidence>
<keyword evidence="1" id="KW-0732">Signal</keyword>
<accession>A0A067CR90</accession>
<protein>
    <recommendedName>
        <fullName evidence="4">Secreted protein</fullName>
    </recommendedName>
</protein>
<dbReference type="RefSeq" id="XP_012199831.1">
    <property type="nucleotide sequence ID" value="XM_012344441.1"/>
</dbReference>
<evidence type="ECO:0000313" key="3">
    <source>
        <dbReference type="Proteomes" id="UP000030745"/>
    </source>
</evidence>
<dbReference type="KEGG" id="spar:SPRG_05862"/>
<dbReference type="VEuPathDB" id="FungiDB:SPRG_05862"/>
<dbReference type="AlphaFoldDB" id="A0A067CR90"/>
<organism evidence="2 3">
    <name type="scientific">Saprolegnia parasitica (strain CBS 223.65)</name>
    <dbReference type="NCBI Taxonomy" id="695850"/>
    <lineage>
        <taxon>Eukaryota</taxon>
        <taxon>Sar</taxon>
        <taxon>Stramenopiles</taxon>
        <taxon>Oomycota</taxon>
        <taxon>Saprolegniomycetes</taxon>
        <taxon>Saprolegniales</taxon>
        <taxon>Saprolegniaceae</taxon>
        <taxon>Saprolegnia</taxon>
    </lineage>
</organism>
<evidence type="ECO:0008006" key="4">
    <source>
        <dbReference type="Google" id="ProtNLM"/>
    </source>
</evidence>
<feature type="chain" id="PRO_5001634806" description="Secreted protein" evidence="1">
    <location>
        <begin position="20"/>
        <end position="241"/>
    </location>
</feature>
<sequence>MSTMHCLQVLLAVLALAEARCFCPKYCQNPPCNPKYSSWWQPRSYCNDVEAQAECTLANVAITDMIDSMGRNADLYFYTTAQRSAMARPIEFALLRSKLSEAMEANKPIGDCNYGLATATLLANVDDVCFSPELFQQCANVAKAAEPYFLNIHNALRQGIRIDEDAVRLGLVDMNGTLSPLAAEFVDVVRMRGSIKRADIKVRCRSYEALAEIVTNAASRSMPRLVLMVAVVLGVLEAGGA</sequence>
<reference evidence="2 3" key="1">
    <citation type="journal article" date="2013" name="PLoS Genet.">
        <title>Distinctive expansion of potential virulence genes in the genome of the oomycete fish pathogen Saprolegnia parasitica.</title>
        <authorList>
            <person name="Jiang R.H."/>
            <person name="de Bruijn I."/>
            <person name="Haas B.J."/>
            <person name="Belmonte R."/>
            <person name="Lobach L."/>
            <person name="Christie J."/>
            <person name="van den Ackerveken G."/>
            <person name="Bottin A."/>
            <person name="Bulone V."/>
            <person name="Diaz-Moreno S.M."/>
            <person name="Dumas B."/>
            <person name="Fan L."/>
            <person name="Gaulin E."/>
            <person name="Govers F."/>
            <person name="Grenville-Briggs L.J."/>
            <person name="Horner N.R."/>
            <person name="Levin J.Z."/>
            <person name="Mammella M."/>
            <person name="Meijer H.J."/>
            <person name="Morris P."/>
            <person name="Nusbaum C."/>
            <person name="Oome S."/>
            <person name="Phillips A.J."/>
            <person name="van Rooyen D."/>
            <person name="Rzeszutek E."/>
            <person name="Saraiva M."/>
            <person name="Secombes C.J."/>
            <person name="Seidl M.F."/>
            <person name="Snel B."/>
            <person name="Stassen J.H."/>
            <person name="Sykes S."/>
            <person name="Tripathy S."/>
            <person name="van den Berg H."/>
            <person name="Vega-Arreguin J.C."/>
            <person name="Wawra S."/>
            <person name="Young S.K."/>
            <person name="Zeng Q."/>
            <person name="Dieguez-Uribeondo J."/>
            <person name="Russ C."/>
            <person name="Tyler B.M."/>
            <person name="van West P."/>
        </authorList>
    </citation>
    <scope>NUCLEOTIDE SEQUENCE [LARGE SCALE GENOMIC DNA]</scope>
    <source>
        <strain evidence="2 3">CBS 223.65</strain>
    </source>
</reference>
<feature type="signal peptide" evidence="1">
    <location>
        <begin position="1"/>
        <end position="19"/>
    </location>
</feature>
<keyword evidence="3" id="KW-1185">Reference proteome</keyword>
<dbReference type="Proteomes" id="UP000030745">
    <property type="component" value="Unassembled WGS sequence"/>
</dbReference>
<dbReference type="GeneID" id="24128238"/>
<dbReference type="OrthoDB" id="210586at2759"/>
<dbReference type="OMA" id="QQCAHVA"/>
<dbReference type="EMBL" id="KK583206">
    <property type="protein sequence ID" value="KDO29327.1"/>
    <property type="molecule type" value="Genomic_DNA"/>
</dbReference>
<proteinExistence type="predicted"/>
<name>A0A067CR90_SAPPC</name>